<evidence type="ECO:0000256" key="1">
    <source>
        <dbReference type="SAM" id="MobiDB-lite"/>
    </source>
</evidence>
<dbReference type="EMBL" id="VDEP01000443">
    <property type="protein sequence ID" value="KAA1080025.1"/>
    <property type="molecule type" value="Genomic_DNA"/>
</dbReference>
<evidence type="ECO:0000313" key="3">
    <source>
        <dbReference type="Proteomes" id="UP000325313"/>
    </source>
</evidence>
<comment type="caution">
    <text evidence="2">The sequence shown here is derived from an EMBL/GenBank/DDBJ whole genome shotgun (WGS) entry which is preliminary data.</text>
</comment>
<gene>
    <name evidence="2" type="ORF">PGTUg99_022689</name>
</gene>
<sequence>MPFASIRRVYRLLQRPSSNVFPIQKRYGRHPTSTGAEPKALHTHSGDQHVWHHCPHCNRRKFQATLFHTLPKISAASANESLSWS</sequence>
<evidence type="ECO:0000313" key="2">
    <source>
        <dbReference type="EMBL" id="KAA1080025.1"/>
    </source>
</evidence>
<accession>A0A5B0MST2</accession>
<dbReference type="AlphaFoldDB" id="A0A5B0MST2"/>
<dbReference type="Proteomes" id="UP000325313">
    <property type="component" value="Unassembled WGS sequence"/>
</dbReference>
<organism evidence="2 3">
    <name type="scientific">Puccinia graminis f. sp. tritici</name>
    <dbReference type="NCBI Taxonomy" id="56615"/>
    <lineage>
        <taxon>Eukaryota</taxon>
        <taxon>Fungi</taxon>
        <taxon>Dikarya</taxon>
        <taxon>Basidiomycota</taxon>
        <taxon>Pucciniomycotina</taxon>
        <taxon>Pucciniomycetes</taxon>
        <taxon>Pucciniales</taxon>
        <taxon>Pucciniaceae</taxon>
        <taxon>Puccinia</taxon>
    </lineage>
</organism>
<name>A0A5B0MST2_PUCGR</name>
<feature type="region of interest" description="Disordered" evidence="1">
    <location>
        <begin position="23"/>
        <end position="48"/>
    </location>
</feature>
<protein>
    <submittedName>
        <fullName evidence="2">Uncharacterized protein</fullName>
    </submittedName>
</protein>
<proteinExistence type="predicted"/>
<reference evidence="2 3" key="1">
    <citation type="submission" date="2019-05" db="EMBL/GenBank/DDBJ databases">
        <title>Emergence of the Ug99 lineage of the wheat stem rust pathogen through somatic hybridization.</title>
        <authorList>
            <person name="Li F."/>
            <person name="Upadhyaya N.M."/>
            <person name="Sperschneider J."/>
            <person name="Matny O."/>
            <person name="Nguyen-Phuc H."/>
            <person name="Mago R."/>
            <person name="Raley C."/>
            <person name="Miller M.E."/>
            <person name="Silverstein K.A.T."/>
            <person name="Henningsen E."/>
            <person name="Hirsch C.D."/>
            <person name="Visser B."/>
            <person name="Pretorius Z.A."/>
            <person name="Steffenson B.J."/>
            <person name="Schwessinger B."/>
            <person name="Dodds P.N."/>
            <person name="Figueroa M."/>
        </authorList>
    </citation>
    <scope>NUCLEOTIDE SEQUENCE [LARGE SCALE GENOMIC DNA]</scope>
    <source>
        <strain evidence="2 3">Ug99</strain>
    </source>
</reference>